<accession>A0AAC9SNN8</accession>
<reference evidence="2 3" key="1">
    <citation type="submission" date="2017-06" db="EMBL/GenBank/DDBJ databases">
        <title>Genome sequence of Acetobacter pasteurianus subsp. pasteurianus strain SRCM101468.</title>
        <authorList>
            <person name="Cho S.H."/>
        </authorList>
    </citation>
    <scope>NUCLEOTIDE SEQUENCE [LARGE SCALE GENOMIC DNA]</scope>
    <source>
        <strain evidence="2 3">SRCM101468</strain>
    </source>
</reference>
<gene>
    <name evidence="2" type="ORF">S101468_01808</name>
</gene>
<feature type="coiled-coil region" evidence="1">
    <location>
        <begin position="107"/>
        <end position="134"/>
    </location>
</feature>
<sequence length="224" mass="25056">MAQPESAMAIDRARLQETKNLQNTFQSPRLGTILLPCMTLQQKAKIQEDLKAVQNAFGEMQTMLVGVASECRRREALINQAIQDFSVSGERVSSIVWSDNKQKDKFISLLQKTLENLEDNRVKNKDDVADFRKSQFSWEQQIAKTQRVFSRRKNTPDGDFMLLSAGMFLSSLKSASKCLKAAEDAQDDLMLASRALLALFHLPAEPVIVSSAEEMGAALDALWA</sequence>
<dbReference type="AlphaFoldDB" id="A0AAC9SNN8"/>
<proteinExistence type="predicted"/>
<dbReference type="Proteomes" id="UP000196816">
    <property type="component" value="Chromosome"/>
</dbReference>
<dbReference type="RefSeq" id="WP_250698261.1">
    <property type="nucleotide sequence ID" value="NZ_CP021922.1"/>
</dbReference>
<organism evidence="2 3">
    <name type="scientific">Acetobacter pasteurianus subsp. pasteurianus</name>
    <dbReference type="NCBI Taxonomy" id="481145"/>
    <lineage>
        <taxon>Bacteria</taxon>
        <taxon>Pseudomonadati</taxon>
        <taxon>Pseudomonadota</taxon>
        <taxon>Alphaproteobacteria</taxon>
        <taxon>Acetobacterales</taxon>
        <taxon>Acetobacteraceae</taxon>
        <taxon>Acetobacter</taxon>
    </lineage>
</organism>
<evidence type="ECO:0000313" key="2">
    <source>
        <dbReference type="EMBL" id="ASC06045.1"/>
    </source>
</evidence>
<dbReference type="EMBL" id="CP021922">
    <property type="protein sequence ID" value="ASC06045.1"/>
    <property type="molecule type" value="Genomic_DNA"/>
</dbReference>
<keyword evidence="1" id="KW-0175">Coiled coil</keyword>
<protein>
    <submittedName>
        <fullName evidence="2">Uncharacterized protein</fullName>
    </submittedName>
</protein>
<name>A0AAC9SNN8_ACEPA</name>
<evidence type="ECO:0000256" key="1">
    <source>
        <dbReference type="SAM" id="Coils"/>
    </source>
</evidence>
<evidence type="ECO:0000313" key="3">
    <source>
        <dbReference type="Proteomes" id="UP000196816"/>
    </source>
</evidence>